<protein>
    <submittedName>
        <fullName evidence="1">Uncharacterized protein</fullName>
    </submittedName>
</protein>
<reference evidence="1 2" key="1">
    <citation type="submission" date="2021-06" db="EMBL/GenBank/DDBJ databases">
        <title>Bacillus sp. RD4P76, an endophyte from a halophyte.</title>
        <authorList>
            <person name="Sun J.-Q."/>
        </authorList>
    </citation>
    <scope>NUCLEOTIDE SEQUENCE [LARGE SCALE GENOMIC DNA]</scope>
    <source>
        <strain evidence="1 2">CGMCC 1.15917</strain>
    </source>
</reference>
<organism evidence="1 2">
    <name type="scientific">Evansella tamaricis</name>
    <dbReference type="NCBI Taxonomy" id="2069301"/>
    <lineage>
        <taxon>Bacteria</taxon>
        <taxon>Bacillati</taxon>
        <taxon>Bacillota</taxon>
        <taxon>Bacilli</taxon>
        <taxon>Bacillales</taxon>
        <taxon>Bacillaceae</taxon>
        <taxon>Evansella</taxon>
    </lineage>
</organism>
<keyword evidence="2" id="KW-1185">Reference proteome</keyword>
<dbReference type="Proteomes" id="UP000784880">
    <property type="component" value="Unassembled WGS sequence"/>
</dbReference>
<evidence type="ECO:0000313" key="1">
    <source>
        <dbReference type="EMBL" id="MBU9711109.1"/>
    </source>
</evidence>
<dbReference type="RefSeq" id="WP_217064999.1">
    <property type="nucleotide sequence ID" value="NZ_JAHQCS010000057.1"/>
</dbReference>
<comment type="caution">
    <text evidence="1">The sequence shown here is derived from an EMBL/GenBank/DDBJ whole genome shotgun (WGS) entry which is preliminary data.</text>
</comment>
<evidence type="ECO:0000313" key="2">
    <source>
        <dbReference type="Proteomes" id="UP000784880"/>
    </source>
</evidence>
<sequence>MDDLKEYTNEELLNFYHGTTFDGARNRHYHYEAREELLRRLKGYTPPIKTTKLPFCGECYQNFSDGEKVWFAPIKNDCFCGACKQVLDGVDWEPRKVVIQG</sequence>
<proteinExistence type="predicted"/>
<name>A0ABS6JBR8_9BACI</name>
<accession>A0ABS6JBR8</accession>
<gene>
    <name evidence="1" type="ORF">KS419_05070</name>
</gene>
<dbReference type="EMBL" id="JAHQCS010000057">
    <property type="protein sequence ID" value="MBU9711109.1"/>
    <property type="molecule type" value="Genomic_DNA"/>
</dbReference>